<dbReference type="Proteomes" id="UP000046395">
    <property type="component" value="Unassembled WGS sequence"/>
</dbReference>
<sequence length="138" mass="15331">MATINSASSKTVVPHPLRQFGGYERPPRGQVDRCRRMYIGERLAGGGKIKFEEPSNRRGQTLLPIGNRHRVPTGCQQPSNGRLSHCDHCQWLSIVAPPRRRSTAKVKKCLSRKVAMRAVRRLGISTDAASTESIDAEL</sequence>
<organism evidence="2 3">
    <name type="scientific">Trichuris muris</name>
    <name type="common">Mouse whipworm</name>
    <dbReference type="NCBI Taxonomy" id="70415"/>
    <lineage>
        <taxon>Eukaryota</taxon>
        <taxon>Metazoa</taxon>
        <taxon>Ecdysozoa</taxon>
        <taxon>Nematoda</taxon>
        <taxon>Enoplea</taxon>
        <taxon>Dorylaimia</taxon>
        <taxon>Trichinellida</taxon>
        <taxon>Trichuridae</taxon>
        <taxon>Trichuris</taxon>
    </lineage>
</organism>
<keyword evidence="2" id="KW-1185">Reference proteome</keyword>
<reference evidence="3" key="1">
    <citation type="submission" date="2019-12" db="UniProtKB">
        <authorList>
            <consortium name="WormBaseParasite"/>
        </authorList>
    </citation>
    <scope>IDENTIFICATION</scope>
</reference>
<dbReference type="WBParaSite" id="TMUE_1000004588.1">
    <property type="protein sequence ID" value="TMUE_1000004588.1"/>
    <property type="gene ID" value="WBGene00299019"/>
</dbReference>
<proteinExistence type="predicted"/>
<evidence type="ECO:0000256" key="1">
    <source>
        <dbReference type="SAM" id="MobiDB-lite"/>
    </source>
</evidence>
<evidence type="ECO:0000313" key="3">
    <source>
        <dbReference type="WBParaSite" id="TMUE_1000004588.1"/>
    </source>
</evidence>
<evidence type="ECO:0000313" key="2">
    <source>
        <dbReference type="Proteomes" id="UP000046395"/>
    </source>
</evidence>
<feature type="region of interest" description="Disordered" evidence="1">
    <location>
        <begin position="1"/>
        <end position="26"/>
    </location>
</feature>
<name>A0A5S6QBL8_TRIMR</name>
<feature type="compositionally biased region" description="Polar residues" evidence="1">
    <location>
        <begin position="1"/>
        <end position="11"/>
    </location>
</feature>
<protein>
    <submittedName>
        <fullName evidence="3">Uncharacterized protein</fullName>
    </submittedName>
</protein>
<dbReference type="AlphaFoldDB" id="A0A5S6QBL8"/>
<accession>A0A5S6QBL8</accession>